<proteinExistence type="predicted"/>
<protein>
    <submittedName>
        <fullName evidence="1">Uncharacterized protein</fullName>
    </submittedName>
</protein>
<dbReference type="Proteomes" id="UP000076727">
    <property type="component" value="Unassembled WGS sequence"/>
</dbReference>
<evidence type="ECO:0000313" key="2">
    <source>
        <dbReference type="Proteomes" id="UP000076727"/>
    </source>
</evidence>
<accession>A0A165NHH9</accession>
<name>A0A165NHH9_9APHY</name>
<reference evidence="1 2" key="1">
    <citation type="journal article" date="2016" name="Mol. Biol. Evol.">
        <title>Comparative Genomics of Early-Diverging Mushroom-Forming Fungi Provides Insights into the Origins of Lignocellulose Decay Capabilities.</title>
        <authorList>
            <person name="Nagy L.G."/>
            <person name="Riley R."/>
            <person name="Tritt A."/>
            <person name="Adam C."/>
            <person name="Daum C."/>
            <person name="Floudas D."/>
            <person name="Sun H."/>
            <person name="Yadav J.S."/>
            <person name="Pangilinan J."/>
            <person name="Larsson K.H."/>
            <person name="Matsuura K."/>
            <person name="Barry K."/>
            <person name="Labutti K."/>
            <person name="Kuo R."/>
            <person name="Ohm R.A."/>
            <person name="Bhattacharya S.S."/>
            <person name="Shirouzu T."/>
            <person name="Yoshinaga Y."/>
            <person name="Martin F.M."/>
            <person name="Grigoriev I.V."/>
            <person name="Hibbett D.S."/>
        </authorList>
    </citation>
    <scope>NUCLEOTIDE SEQUENCE [LARGE SCALE GENOMIC DNA]</scope>
    <source>
        <strain evidence="1 2">L-15889</strain>
    </source>
</reference>
<sequence>MAGVLKFSCGSILTVTVAITSRKCWLREIHVSVTAPTTWLSLNNHRSNGLCSLPKWSLGLEGNGTRTAFFGQ</sequence>
<gene>
    <name evidence="1" type="ORF">DAEQUDRAFT_425993</name>
</gene>
<keyword evidence="2" id="KW-1185">Reference proteome</keyword>
<dbReference type="AlphaFoldDB" id="A0A165NHH9"/>
<dbReference type="EMBL" id="KV429081">
    <property type="protein sequence ID" value="KZT66978.1"/>
    <property type="molecule type" value="Genomic_DNA"/>
</dbReference>
<evidence type="ECO:0000313" key="1">
    <source>
        <dbReference type="EMBL" id="KZT66978.1"/>
    </source>
</evidence>
<organism evidence="1 2">
    <name type="scientific">Daedalea quercina L-15889</name>
    <dbReference type="NCBI Taxonomy" id="1314783"/>
    <lineage>
        <taxon>Eukaryota</taxon>
        <taxon>Fungi</taxon>
        <taxon>Dikarya</taxon>
        <taxon>Basidiomycota</taxon>
        <taxon>Agaricomycotina</taxon>
        <taxon>Agaricomycetes</taxon>
        <taxon>Polyporales</taxon>
        <taxon>Fomitopsis</taxon>
    </lineage>
</organism>